<accession>A0A229FSP7</accession>
<feature type="transmembrane region" description="Helical" evidence="6">
    <location>
        <begin position="217"/>
        <end position="238"/>
    </location>
</feature>
<comment type="caution">
    <text evidence="7">The sequence shown here is derived from an EMBL/GenBank/DDBJ whole genome shotgun (WGS) entry which is preliminary data.</text>
</comment>
<keyword evidence="3 6" id="KW-0812">Transmembrane</keyword>
<keyword evidence="4 6" id="KW-1133">Transmembrane helix</keyword>
<dbReference type="Proteomes" id="UP000215188">
    <property type="component" value="Unassembled WGS sequence"/>
</dbReference>
<evidence type="ECO:0000256" key="4">
    <source>
        <dbReference type="ARBA" id="ARBA00022989"/>
    </source>
</evidence>
<dbReference type="GO" id="GO:0005886">
    <property type="term" value="C:plasma membrane"/>
    <property type="evidence" value="ECO:0007669"/>
    <property type="project" value="UniProtKB-SubCell"/>
</dbReference>
<dbReference type="OrthoDB" id="9808671at2"/>
<evidence type="ECO:0000256" key="1">
    <source>
        <dbReference type="ARBA" id="ARBA00004651"/>
    </source>
</evidence>
<evidence type="ECO:0000256" key="3">
    <source>
        <dbReference type="ARBA" id="ARBA00022692"/>
    </source>
</evidence>
<keyword evidence="2" id="KW-1003">Cell membrane</keyword>
<keyword evidence="5 6" id="KW-0472">Membrane</keyword>
<reference evidence="7 8" key="1">
    <citation type="submission" date="2017-06" db="EMBL/GenBank/DDBJ databases">
        <title>Reclassification of a Polynucleobacter cosmopolitanus strain isolated from tropical Lake Victoria as Polynucleobacter victoriensis comb. nov.</title>
        <authorList>
            <person name="Hahn M.W."/>
        </authorList>
    </citation>
    <scope>NUCLEOTIDE SEQUENCE [LARGE SCALE GENOMIC DNA]</scope>
    <source>
        <strain evidence="7 8">MWH-MoIso2</strain>
    </source>
</reference>
<dbReference type="NCBIfam" id="TIGR00765">
    <property type="entry name" value="yihY_not_rbn"/>
    <property type="match status" value="1"/>
</dbReference>
<evidence type="ECO:0000256" key="5">
    <source>
        <dbReference type="ARBA" id="ARBA00023136"/>
    </source>
</evidence>
<dbReference type="AlphaFoldDB" id="A0A229FSP7"/>
<evidence type="ECO:0000256" key="6">
    <source>
        <dbReference type="SAM" id="Phobius"/>
    </source>
</evidence>
<evidence type="ECO:0000313" key="7">
    <source>
        <dbReference type="EMBL" id="OXL15015.1"/>
    </source>
</evidence>
<feature type="transmembrane region" description="Helical" evidence="6">
    <location>
        <begin position="38"/>
        <end position="63"/>
    </location>
</feature>
<evidence type="ECO:0000256" key="2">
    <source>
        <dbReference type="ARBA" id="ARBA00022475"/>
    </source>
</evidence>
<dbReference type="EMBL" id="NJGG01000002">
    <property type="protein sequence ID" value="OXL15015.1"/>
    <property type="molecule type" value="Genomic_DNA"/>
</dbReference>
<organism evidence="7 8">
    <name type="scientific">Polynucleobacter cosmopolitanus</name>
    <dbReference type="NCBI Taxonomy" id="351345"/>
    <lineage>
        <taxon>Bacteria</taxon>
        <taxon>Pseudomonadati</taxon>
        <taxon>Pseudomonadota</taxon>
        <taxon>Betaproteobacteria</taxon>
        <taxon>Burkholderiales</taxon>
        <taxon>Burkholderiaceae</taxon>
        <taxon>Polynucleobacter</taxon>
    </lineage>
</organism>
<feature type="transmembrane region" description="Helical" evidence="6">
    <location>
        <begin position="104"/>
        <end position="123"/>
    </location>
</feature>
<dbReference type="InterPro" id="IPR017039">
    <property type="entry name" value="Virul_fac_BrkB"/>
</dbReference>
<comment type="subcellular location">
    <subcellularLocation>
        <location evidence="1">Cell membrane</location>
        <topology evidence="1">Multi-pass membrane protein</topology>
    </subcellularLocation>
</comment>
<sequence length="291" mass="32487">MYLAYDRAVQAIRHKDSFLDFFKYLRNRAKVSRINEMAASLSFTTILSIVPMVTVSFALLAALPRFLKLRAAFQEWLSDNLIPGAIGDPILVYLNQFALKAKGLTIFGTVGLVIGVFFTLITVENAFNRIWQVENRRPFLKRIGIHMVATVMGPLLLGLSIYLSSMVLSASKGLIGPLSDGFNFIAGAFPILLSTMSFSLVYKILPYERVEWRDAILGGACAAIIFELAKSAFAWFVASYPIYKTVYGAFAILPLFLVWIYLTWWVTLAGATMVANMPIIRAWKAPKSQES</sequence>
<feature type="transmembrane region" description="Helical" evidence="6">
    <location>
        <begin position="143"/>
        <end position="164"/>
    </location>
</feature>
<name>A0A229FSP7_9BURK</name>
<dbReference type="PIRSF" id="PIRSF035875">
    <property type="entry name" value="RNase_BN"/>
    <property type="match status" value="1"/>
</dbReference>
<proteinExistence type="predicted"/>
<dbReference type="PANTHER" id="PTHR30213:SF0">
    <property type="entry name" value="UPF0761 MEMBRANE PROTEIN YIHY"/>
    <property type="match status" value="1"/>
</dbReference>
<feature type="transmembrane region" description="Helical" evidence="6">
    <location>
        <begin position="250"/>
        <end position="275"/>
    </location>
</feature>
<evidence type="ECO:0000313" key="8">
    <source>
        <dbReference type="Proteomes" id="UP000215188"/>
    </source>
</evidence>
<feature type="transmembrane region" description="Helical" evidence="6">
    <location>
        <begin position="184"/>
        <end position="205"/>
    </location>
</feature>
<protein>
    <submittedName>
        <fullName evidence="7">Ribonuclease BN</fullName>
    </submittedName>
</protein>
<keyword evidence="8" id="KW-1185">Reference proteome</keyword>
<dbReference type="Pfam" id="PF03631">
    <property type="entry name" value="Virul_fac_BrkB"/>
    <property type="match status" value="1"/>
</dbReference>
<dbReference type="PANTHER" id="PTHR30213">
    <property type="entry name" value="INNER MEMBRANE PROTEIN YHJD"/>
    <property type="match status" value="1"/>
</dbReference>
<gene>
    <name evidence="7" type="ORF">AOC33_06795</name>
</gene>